<dbReference type="AlphaFoldDB" id="A0AA35ZMD6"/>
<evidence type="ECO:0000313" key="3">
    <source>
        <dbReference type="Proteomes" id="UP001177003"/>
    </source>
</evidence>
<feature type="region of interest" description="Disordered" evidence="1">
    <location>
        <begin position="28"/>
        <end position="69"/>
    </location>
</feature>
<reference evidence="2" key="1">
    <citation type="submission" date="2023-04" db="EMBL/GenBank/DDBJ databases">
        <authorList>
            <person name="Vijverberg K."/>
            <person name="Xiong W."/>
            <person name="Schranz E."/>
        </authorList>
    </citation>
    <scope>NUCLEOTIDE SEQUENCE</scope>
</reference>
<organism evidence="2 3">
    <name type="scientific">Lactuca saligna</name>
    <name type="common">Willowleaf lettuce</name>
    <dbReference type="NCBI Taxonomy" id="75948"/>
    <lineage>
        <taxon>Eukaryota</taxon>
        <taxon>Viridiplantae</taxon>
        <taxon>Streptophyta</taxon>
        <taxon>Embryophyta</taxon>
        <taxon>Tracheophyta</taxon>
        <taxon>Spermatophyta</taxon>
        <taxon>Magnoliopsida</taxon>
        <taxon>eudicotyledons</taxon>
        <taxon>Gunneridae</taxon>
        <taxon>Pentapetalae</taxon>
        <taxon>asterids</taxon>
        <taxon>campanulids</taxon>
        <taxon>Asterales</taxon>
        <taxon>Asteraceae</taxon>
        <taxon>Cichorioideae</taxon>
        <taxon>Cichorieae</taxon>
        <taxon>Lactucinae</taxon>
        <taxon>Lactuca</taxon>
    </lineage>
</organism>
<feature type="compositionally biased region" description="Basic and acidic residues" evidence="1">
    <location>
        <begin position="28"/>
        <end position="53"/>
    </location>
</feature>
<dbReference type="Proteomes" id="UP001177003">
    <property type="component" value="Chromosome 7"/>
</dbReference>
<evidence type="ECO:0000313" key="2">
    <source>
        <dbReference type="EMBL" id="CAI9295334.1"/>
    </source>
</evidence>
<evidence type="ECO:0000256" key="1">
    <source>
        <dbReference type="SAM" id="MobiDB-lite"/>
    </source>
</evidence>
<keyword evidence="3" id="KW-1185">Reference proteome</keyword>
<proteinExistence type="predicted"/>
<gene>
    <name evidence="2" type="ORF">LSALG_LOCUS34278</name>
</gene>
<dbReference type="EMBL" id="OX465083">
    <property type="protein sequence ID" value="CAI9295334.1"/>
    <property type="molecule type" value="Genomic_DNA"/>
</dbReference>
<sequence>MVKCYNKGVGFELTGTNNEERNCRLHQVDKETNEQKEKSRISDVAGRSRERAGVDLQRPSLVQSPSDRVGTKSANEVVWWDLTDHKERIVDPPQAFIFALVIVFILLEWKSKEVVKRGGLVTKIDEEEGLLDVPTASVRFRLTRKGNGGLRPSNV</sequence>
<protein>
    <submittedName>
        <fullName evidence="2">Uncharacterized protein</fullName>
    </submittedName>
</protein>
<name>A0AA35ZMD6_LACSI</name>
<accession>A0AA35ZMD6</accession>